<evidence type="ECO:0000256" key="4">
    <source>
        <dbReference type="ARBA" id="ARBA00023002"/>
    </source>
</evidence>
<dbReference type="PANTHER" id="PTHR42801">
    <property type="entry name" value="THIOREDOXIN-DEPENDENT PEROXIDE REDUCTASE"/>
    <property type="match status" value="1"/>
</dbReference>
<dbReference type="SUPFAM" id="SSF52833">
    <property type="entry name" value="Thioredoxin-like"/>
    <property type="match status" value="1"/>
</dbReference>
<dbReference type="InterPro" id="IPR000866">
    <property type="entry name" value="AhpC/TSA"/>
</dbReference>
<evidence type="ECO:0000256" key="8">
    <source>
        <dbReference type="ARBA" id="ARBA00038489"/>
    </source>
</evidence>
<evidence type="ECO:0000256" key="3">
    <source>
        <dbReference type="ARBA" id="ARBA00022862"/>
    </source>
</evidence>
<evidence type="ECO:0000256" key="1">
    <source>
        <dbReference type="ARBA" id="ARBA00013017"/>
    </source>
</evidence>
<keyword evidence="13" id="KW-1185">Reference proteome</keyword>
<evidence type="ECO:0000313" key="13">
    <source>
        <dbReference type="Proteomes" id="UP001165082"/>
    </source>
</evidence>
<evidence type="ECO:0000256" key="2">
    <source>
        <dbReference type="ARBA" id="ARBA00022559"/>
    </source>
</evidence>
<dbReference type="EC" id="1.11.1.24" evidence="1"/>
<dbReference type="GO" id="GO:0045454">
    <property type="term" value="P:cell redox homeostasis"/>
    <property type="evidence" value="ECO:0007669"/>
    <property type="project" value="TreeGrafter"/>
</dbReference>
<keyword evidence="5" id="KW-1015">Disulfide bond</keyword>
<dbReference type="GO" id="GO:0034599">
    <property type="term" value="P:cellular response to oxidative stress"/>
    <property type="evidence" value="ECO:0007669"/>
    <property type="project" value="TreeGrafter"/>
</dbReference>
<keyword evidence="4" id="KW-0560">Oxidoreductase</keyword>
<keyword evidence="10" id="KW-0732">Signal</keyword>
<dbReference type="AlphaFoldDB" id="A0A9W7F7N6"/>
<feature type="domain" description="Thioredoxin" evidence="11">
    <location>
        <begin position="23"/>
        <end position="157"/>
    </location>
</feature>
<dbReference type="EMBL" id="BRXZ01000157">
    <property type="protein sequence ID" value="GMI06354.1"/>
    <property type="molecule type" value="Genomic_DNA"/>
</dbReference>
<dbReference type="GO" id="GO:0008379">
    <property type="term" value="F:thioredoxin peroxidase activity"/>
    <property type="evidence" value="ECO:0007669"/>
    <property type="project" value="TreeGrafter"/>
</dbReference>
<feature type="signal peptide" evidence="10">
    <location>
        <begin position="1"/>
        <end position="16"/>
    </location>
</feature>
<evidence type="ECO:0000259" key="11">
    <source>
        <dbReference type="PROSITE" id="PS51352"/>
    </source>
</evidence>
<dbReference type="PANTHER" id="PTHR42801:SF4">
    <property type="entry name" value="AHPC_TSA FAMILY PROTEIN"/>
    <property type="match status" value="1"/>
</dbReference>
<dbReference type="OrthoDB" id="338622at2759"/>
<reference evidence="12" key="1">
    <citation type="submission" date="2022-07" db="EMBL/GenBank/DDBJ databases">
        <title>Genome analysis of Parmales, a sister group of diatoms, reveals the evolutionary specialization of diatoms from phago-mixotrophs to photoautotrophs.</title>
        <authorList>
            <person name="Ban H."/>
            <person name="Sato S."/>
            <person name="Yoshikawa S."/>
            <person name="Kazumasa Y."/>
            <person name="Nakamura Y."/>
            <person name="Ichinomiya M."/>
            <person name="Saitoh K."/>
            <person name="Sato N."/>
            <person name="Blanc-Mathieu R."/>
            <person name="Endo H."/>
            <person name="Kuwata A."/>
            <person name="Ogata H."/>
        </authorList>
    </citation>
    <scope>NUCLEOTIDE SEQUENCE</scope>
</reference>
<comment type="catalytic activity">
    <reaction evidence="9">
        <text>a hydroperoxide + [thioredoxin]-dithiol = an alcohol + [thioredoxin]-disulfide + H2O</text>
        <dbReference type="Rhea" id="RHEA:62620"/>
        <dbReference type="Rhea" id="RHEA-COMP:10698"/>
        <dbReference type="Rhea" id="RHEA-COMP:10700"/>
        <dbReference type="ChEBI" id="CHEBI:15377"/>
        <dbReference type="ChEBI" id="CHEBI:29950"/>
        <dbReference type="ChEBI" id="CHEBI:30879"/>
        <dbReference type="ChEBI" id="CHEBI:35924"/>
        <dbReference type="ChEBI" id="CHEBI:50058"/>
        <dbReference type="EC" id="1.11.1.24"/>
    </reaction>
</comment>
<dbReference type="PROSITE" id="PS51352">
    <property type="entry name" value="THIOREDOXIN_2"/>
    <property type="match status" value="1"/>
</dbReference>
<dbReference type="Gene3D" id="3.40.30.10">
    <property type="entry name" value="Glutaredoxin"/>
    <property type="match status" value="1"/>
</dbReference>
<dbReference type="InterPro" id="IPR036249">
    <property type="entry name" value="Thioredoxin-like_sf"/>
</dbReference>
<keyword evidence="6" id="KW-0676">Redox-active center</keyword>
<dbReference type="GO" id="GO:0005737">
    <property type="term" value="C:cytoplasm"/>
    <property type="evidence" value="ECO:0007669"/>
    <property type="project" value="TreeGrafter"/>
</dbReference>
<comment type="similarity">
    <text evidence="8">Belongs to the peroxiredoxin family. BCP/PrxQ subfamily.</text>
</comment>
<evidence type="ECO:0000256" key="5">
    <source>
        <dbReference type="ARBA" id="ARBA00023157"/>
    </source>
</evidence>
<proteinExistence type="inferred from homology"/>
<evidence type="ECO:0000313" key="12">
    <source>
        <dbReference type="EMBL" id="GMI06354.1"/>
    </source>
</evidence>
<dbReference type="InterPro" id="IPR013766">
    <property type="entry name" value="Thioredoxin_domain"/>
</dbReference>
<dbReference type="Proteomes" id="UP001165082">
    <property type="component" value="Unassembled WGS sequence"/>
</dbReference>
<name>A0A9W7F7N6_9STRA</name>
<feature type="chain" id="PRO_5040968318" description="thioredoxin-dependent peroxiredoxin" evidence="10">
    <location>
        <begin position="17"/>
        <end position="178"/>
    </location>
</feature>
<evidence type="ECO:0000256" key="6">
    <source>
        <dbReference type="ARBA" id="ARBA00023284"/>
    </source>
</evidence>
<evidence type="ECO:0000256" key="7">
    <source>
        <dbReference type="ARBA" id="ARBA00032824"/>
    </source>
</evidence>
<gene>
    <name evidence="12" type="ORF">TrRE_jg11783</name>
</gene>
<keyword evidence="3" id="KW-0049">Antioxidant</keyword>
<keyword evidence="2" id="KW-0575">Peroxidase</keyword>
<dbReference type="Pfam" id="PF00578">
    <property type="entry name" value="AhpC-TSA"/>
    <property type="match status" value="1"/>
</dbReference>
<protein>
    <recommendedName>
        <fullName evidence="1">thioredoxin-dependent peroxiredoxin</fullName>
        <ecNumber evidence="1">1.11.1.24</ecNumber>
    </recommendedName>
    <alternativeName>
        <fullName evidence="7">Thioredoxin peroxidase</fullName>
    </alternativeName>
</protein>
<comment type="caution">
    <text evidence="12">The sequence shown here is derived from an EMBL/GenBank/DDBJ whole genome shotgun (WGS) entry which is preliminary data.</text>
</comment>
<organism evidence="12 13">
    <name type="scientific">Triparma retinervis</name>
    <dbReference type="NCBI Taxonomy" id="2557542"/>
    <lineage>
        <taxon>Eukaryota</taxon>
        <taxon>Sar</taxon>
        <taxon>Stramenopiles</taxon>
        <taxon>Ochrophyta</taxon>
        <taxon>Bolidophyceae</taxon>
        <taxon>Parmales</taxon>
        <taxon>Triparmaceae</taxon>
        <taxon>Triparma</taxon>
    </lineage>
</organism>
<sequence>MKYLAALILLPSLANALVPLLSLTVGDSFPAKALSNWGLKGKNSVVYFFGADDAPSCKKQSALFDESFADFQKAGAKVVGVRNDAGDKGAVVSQTLVIDEDDEIRNEIGIPKDFFVLGGRETYVLNKKGEVELVFNNQFNVDKHVELSLEKVEELKGAGGGGGFALPDFSELFAGAGK</sequence>
<evidence type="ECO:0000256" key="10">
    <source>
        <dbReference type="SAM" id="SignalP"/>
    </source>
</evidence>
<evidence type="ECO:0000256" key="9">
    <source>
        <dbReference type="ARBA" id="ARBA00049091"/>
    </source>
</evidence>
<dbReference type="InterPro" id="IPR050924">
    <property type="entry name" value="Peroxiredoxin_BCP/PrxQ"/>
</dbReference>
<accession>A0A9W7F7N6</accession>